<organism evidence="2 3">
    <name type="scientific">Frieseomelitta varia</name>
    <dbReference type="NCBI Taxonomy" id="561572"/>
    <lineage>
        <taxon>Eukaryota</taxon>
        <taxon>Metazoa</taxon>
        <taxon>Ecdysozoa</taxon>
        <taxon>Arthropoda</taxon>
        <taxon>Hexapoda</taxon>
        <taxon>Insecta</taxon>
        <taxon>Pterygota</taxon>
        <taxon>Neoptera</taxon>
        <taxon>Endopterygota</taxon>
        <taxon>Hymenoptera</taxon>
        <taxon>Apocrita</taxon>
        <taxon>Aculeata</taxon>
        <taxon>Apoidea</taxon>
        <taxon>Anthophila</taxon>
        <taxon>Apidae</taxon>
        <taxon>Frieseomelitta</taxon>
    </lineage>
</organism>
<keyword evidence="3" id="KW-1185">Reference proteome</keyword>
<dbReference type="InterPro" id="IPR013806">
    <property type="entry name" value="Kringle-like"/>
</dbReference>
<dbReference type="AlphaFoldDB" id="A0A833SBS6"/>
<evidence type="ECO:0000313" key="3">
    <source>
        <dbReference type="Proteomes" id="UP000655588"/>
    </source>
</evidence>
<comment type="caution">
    <text evidence="2">The sequence shown here is derived from an EMBL/GenBank/DDBJ whole genome shotgun (WGS) entry which is preliminary data.</text>
</comment>
<dbReference type="Gene3D" id="2.40.20.10">
    <property type="entry name" value="Plasminogen Kringle 4"/>
    <property type="match status" value="1"/>
</dbReference>
<accession>A0A833SBS6</accession>
<protein>
    <submittedName>
        <fullName evidence="2">Uncharacterized protein</fullName>
    </submittedName>
</protein>
<keyword evidence="1" id="KW-1015">Disulfide bond</keyword>
<dbReference type="InterPro" id="IPR038178">
    <property type="entry name" value="Kringle_sf"/>
</dbReference>
<dbReference type="Proteomes" id="UP000655588">
    <property type="component" value="Unassembled WGS sequence"/>
</dbReference>
<gene>
    <name evidence="2" type="ORF">E2986_13118</name>
</gene>
<dbReference type="EMBL" id="WNWW01000130">
    <property type="protein sequence ID" value="KAF3430157.1"/>
    <property type="molecule type" value="Genomic_DNA"/>
</dbReference>
<dbReference type="SUPFAM" id="SSF57440">
    <property type="entry name" value="Kringle-like"/>
    <property type="match status" value="1"/>
</dbReference>
<evidence type="ECO:0000256" key="1">
    <source>
        <dbReference type="ARBA" id="ARBA00023157"/>
    </source>
</evidence>
<reference evidence="2" key="1">
    <citation type="submission" date="2019-11" db="EMBL/GenBank/DDBJ databases">
        <title>The nuclear and mitochondrial genomes of Frieseomelitta varia - a highly eusocial stingless bee (Meliponini) with a permanently sterile worker caste.</title>
        <authorList>
            <person name="Freitas F.C.P."/>
            <person name="Lourenco A.P."/>
            <person name="Nunes F.M.F."/>
            <person name="Paschoal A.R."/>
            <person name="Abreu F.C.P."/>
            <person name="Barbin F.O."/>
            <person name="Bataglia L."/>
            <person name="Cardoso-Junior C.A.M."/>
            <person name="Cervoni M.S."/>
            <person name="Silva S.R."/>
            <person name="Dalarmi F."/>
            <person name="Del Lama M.A."/>
            <person name="Depintor T.S."/>
            <person name="Ferreira K.M."/>
            <person name="Goria P.S."/>
            <person name="Jaskot M.C."/>
            <person name="Lago D.C."/>
            <person name="Luna-Lucena D."/>
            <person name="Moda L.M."/>
            <person name="Nascimento L."/>
            <person name="Pedrino M."/>
            <person name="Rabico F.O."/>
            <person name="Sanches F.C."/>
            <person name="Santos D.E."/>
            <person name="Santos C.G."/>
            <person name="Vieira J."/>
            <person name="Lopes T.F."/>
            <person name="Barchuk A.R."/>
            <person name="Hartfelder K."/>
            <person name="Simoes Z.L.P."/>
            <person name="Bitondi M.M.G."/>
            <person name="Pinheiro D.G."/>
        </authorList>
    </citation>
    <scope>NUCLEOTIDE SEQUENCE</scope>
    <source>
        <strain evidence="2">USP_RPSP 00005682</strain>
        <tissue evidence="2">Whole individual</tissue>
    </source>
</reference>
<sequence>MKLYFEVYGIIRNATRIDLTRCKLTQMGMEYRGTIAKTAGSIRCQSWYAEEPIHEKLIINASLFSSIVKT</sequence>
<name>A0A833SBS6_9HYME</name>
<evidence type="ECO:0000313" key="2">
    <source>
        <dbReference type="EMBL" id="KAF3430157.1"/>
    </source>
</evidence>
<proteinExistence type="predicted"/>